<sequence length="68" mass="7759">MLLEFAIEEAKLKKKDLAICWREQANAFNSPFLMTVLPTRAYQSHMSSTTSYRTSFRKARPNSSSAIS</sequence>
<feature type="region of interest" description="Disordered" evidence="1">
    <location>
        <begin position="47"/>
        <end position="68"/>
    </location>
</feature>
<keyword evidence="3" id="KW-1185">Reference proteome</keyword>
<dbReference type="EMBL" id="GL732566">
    <property type="protein sequence ID" value="EFX76885.1"/>
    <property type="molecule type" value="Genomic_DNA"/>
</dbReference>
<dbReference type="HOGENOM" id="CLU_2796564_0_0_1"/>
<dbReference type="Proteomes" id="UP000000305">
    <property type="component" value="Unassembled WGS sequence"/>
</dbReference>
<accession>E9GUU1</accession>
<gene>
    <name evidence="2" type="ORF">DAPPUDRAFT_248520</name>
</gene>
<evidence type="ECO:0000313" key="2">
    <source>
        <dbReference type="EMBL" id="EFX76885.1"/>
    </source>
</evidence>
<organism evidence="2 3">
    <name type="scientific">Daphnia pulex</name>
    <name type="common">Water flea</name>
    <dbReference type="NCBI Taxonomy" id="6669"/>
    <lineage>
        <taxon>Eukaryota</taxon>
        <taxon>Metazoa</taxon>
        <taxon>Ecdysozoa</taxon>
        <taxon>Arthropoda</taxon>
        <taxon>Crustacea</taxon>
        <taxon>Branchiopoda</taxon>
        <taxon>Diplostraca</taxon>
        <taxon>Cladocera</taxon>
        <taxon>Anomopoda</taxon>
        <taxon>Daphniidae</taxon>
        <taxon>Daphnia</taxon>
    </lineage>
</organism>
<protein>
    <submittedName>
        <fullName evidence="2">Uncharacterized protein</fullName>
    </submittedName>
</protein>
<evidence type="ECO:0000313" key="3">
    <source>
        <dbReference type="Proteomes" id="UP000000305"/>
    </source>
</evidence>
<name>E9GUU1_DAPPU</name>
<dbReference type="AlphaFoldDB" id="E9GUU1"/>
<evidence type="ECO:0000256" key="1">
    <source>
        <dbReference type="SAM" id="MobiDB-lite"/>
    </source>
</evidence>
<dbReference type="KEGG" id="dpx:DAPPUDRAFT_248520"/>
<reference evidence="2 3" key="1">
    <citation type="journal article" date="2011" name="Science">
        <title>The ecoresponsive genome of Daphnia pulex.</title>
        <authorList>
            <person name="Colbourne J.K."/>
            <person name="Pfrender M.E."/>
            <person name="Gilbert D."/>
            <person name="Thomas W.K."/>
            <person name="Tucker A."/>
            <person name="Oakley T.H."/>
            <person name="Tokishita S."/>
            <person name="Aerts A."/>
            <person name="Arnold G.J."/>
            <person name="Basu M.K."/>
            <person name="Bauer D.J."/>
            <person name="Caceres C.E."/>
            <person name="Carmel L."/>
            <person name="Casola C."/>
            <person name="Choi J.H."/>
            <person name="Detter J.C."/>
            <person name="Dong Q."/>
            <person name="Dusheyko S."/>
            <person name="Eads B.D."/>
            <person name="Frohlich T."/>
            <person name="Geiler-Samerotte K.A."/>
            <person name="Gerlach D."/>
            <person name="Hatcher P."/>
            <person name="Jogdeo S."/>
            <person name="Krijgsveld J."/>
            <person name="Kriventseva E.V."/>
            <person name="Kultz D."/>
            <person name="Laforsch C."/>
            <person name="Lindquist E."/>
            <person name="Lopez J."/>
            <person name="Manak J.R."/>
            <person name="Muller J."/>
            <person name="Pangilinan J."/>
            <person name="Patwardhan R.P."/>
            <person name="Pitluck S."/>
            <person name="Pritham E.J."/>
            <person name="Rechtsteiner A."/>
            <person name="Rho M."/>
            <person name="Rogozin I.B."/>
            <person name="Sakarya O."/>
            <person name="Salamov A."/>
            <person name="Schaack S."/>
            <person name="Shapiro H."/>
            <person name="Shiga Y."/>
            <person name="Skalitzky C."/>
            <person name="Smith Z."/>
            <person name="Souvorov A."/>
            <person name="Sung W."/>
            <person name="Tang Z."/>
            <person name="Tsuchiya D."/>
            <person name="Tu H."/>
            <person name="Vos H."/>
            <person name="Wang M."/>
            <person name="Wolf Y.I."/>
            <person name="Yamagata H."/>
            <person name="Yamada T."/>
            <person name="Ye Y."/>
            <person name="Shaw J.R."/>
            <person name="Andrews J."/>
            <person name="Crease T.J."/>
            <person name="Tang H."/>
            <person name="Lucas S.M."/>
            <person name="Robertson H.M."/>
            <person name="Bork P."/>
            <person name="Koonin E.V."/>
            <person name="Zdobnov E.M."/>
            <person name="Grigoriev I.V."/>
            <person name="Lynch M."/>
            <person name="Boore J.L."/>
        </authorList>
    </citation>
    <scope>NUCLEOTIDE SEQUENCE [LARGE SCALE GENOMIC DNA]</scope>
</reference>
<proteinExistence type="predicted"/>
<dbReference type="InParanoid" id="E9GUU1"/>